<dbReference type="Proteomes" id="UP000095282">
    <property type="component" value="Unplaced"/>
</dbReference>
<dbReference type="WBParaSite" id="Csp11.Scaffold629.g7836.t1">
    <property type="protein sequence ID" value="Csp11.Scaffold629.g7836.t1"/>
    <property type="gene ID" value="Csp11.Scaffold629.g7836"/>
</dbReference>
<evidence type="ECO:0000313" key="4">
    <source>
        <dbReference type="WBParaSite" id="Csp11.Scaffold629.g7836.t1"/>
    </source>
</evidence>
<evidence type="ECO:0000313" key="3">
    <source>
        <dbReference type="Proteomes" id="UP000095282"/>
    </source>
</evidence>
<keyword evidence="3" id="KW-1185">Reference proteome</keyword>
<protein>
    <submittedName>
        <fullName evidence="4">Transmembrane protein</fullName>
    </submittedName>
</protein>
<dbReference type="AlphaFoldDB" id="A0A1I7UC46"/>
<name>A0A1I7UC46_9PELO</name>
<feature type="signal peptide" evidence="2">
    <location>
        <begin position="1"/>
        <end position="44"/>
    </location>
</feature>
<reference evidence="4" key="1">
    <citation type="submission" date="2016-11" db="UniProtKB">
        <authorList>
            <consortium name="WormBaseParasite"/>
        </authorList>
    </citation>
    <scope>IDENTIFICATION</scope>
</reference>
<evidence type="ECO:0000256" key="1">
    <source>
        <dbReference type="SAM" id="MobiDB-lite"/>
    </source>
</evidence>
<accession>A0A1I7UC46</accession>
<keyword evidence="2" id="KW-0732">Signal</keyword>
<sequence length="118" mass="13599">MKGEREKKKEEPSSGIEKRDKKWLGMRRLLLLLLLLLHGPPAATFRRDRVEPVCRLQDTMATNISRGKETFQVEFYFLFPPSFSSSTNPSTNTITGIDIHENHKDVPEEARGNMLENQ</sequence>
<feature type="region of interest" description="Disordered" evidence="1">
    <location>
        <begin position="86"/>
        <end position="118"/>
    </location>
</feature>
<organism evidence="3 4">
    <name type="scientific">Caenorhabditis tropicalis</name>
    <dbReference type="NCBI Taxonomy" id="1561998"/>
    <lineage>
        <taxon>Eukaryota</taxon>
        <taxon>Metazoa</taxon>
        <taxon>Ecdysozoa</taxon>
        <taxon>Nematoda</taxon>
        <taxon>Chromadorea</taxon>
        <taxon>Rhabditida</taxon>
        <taxon>Rhabditina</taxon>
        <taxon>Rhabditomorpha</taxon>
        <taxon>Rhabditoidea</taxon>
        <taxon>Rhabditidae</taxon>
        <taxon>Peloderinae</taxon>
        <taxon>Caenorhabditis</taxon>
    </lineage>
</organism>
<feature type="chain" id="PRO_5009308711" evidence="2">
    <location>
        <begin position="45"/>
        <end position="118"/>
    </location>
</feature>
<feature type="compositionally biased region" description="Basic and acidic residues" evidence="1">
    <location>
        <begin position="98"/>
        <end position="111"/>
    </location>
</feature>
<proteinExistence type="predicted"/>
<evidence type="ECO:0000256" key="2">
    <source>
        <dbReference type="SAM" id="SignalP"/>
    </source>
</evidence>